<proteinExistence type="predicted"/>
<evidence type="ECO:0008006" key="3">
    <source>
        <dbReference type="Google" id="ProtNLM"/>
    </source>
</evidence>
<dbReference type="EMBL" id="GFPF01008671">
    <property type="protein sequence ID" value="MAA19817.1"/>
    <property type="molecule type" value="Transcribed_RNA"/>
</dbReference>
<feature type="region of interest" description="Disordered" evidence="1">
    <location>
        <begin position="91"/>
        <end position="166"/>
    </location>
</feature>
<feature type="compositionally biased region" description="Polar residues" evidence="1">
    <location>
        <begin position="98"/>
        <end position="107"/>
    </location>
</feature>
<evidence type="ECO:0000313" key="2">
    <source>
        <dbReference type="EMBL" id="MAA19817.1"/>
    </source>
</evidence>
<feature type="compositionally biased region" description="Basic and acidic residues" evidence="1">
    <location>
        <begin position="114"/>
        <end position="133"/>
    </location>
</feature>
<dbReference type="GO" id="GO:0045892">
    <property type="term" value="P:negative regulation of DNA-templated transcription"/>
    <property type="evidence" value="ECO:0007669"/>
    <property type="project" value="InterPro"/>
</dbReference>
<dbReference type="PANTHER" id="PTHR14628">
    <property type="entry name" value="BEN DOMAIN-CONTAINING PROTEIN 5"/>
    <property type="match status" value="1"/>
</dbReference>
<dbReference type="Gene3D" id="1.10.10.2590">
    <property type="entry name" value="BEN domain"/>
    <property type="match status" value="1"/>
</dbReference>
<dbReference type="PANTHER" id="PTHR14628:SF1">
    <property type="entry name" value="BEN DOMAIN-CONTAINING PROTEIN 5"/>
    <property type="match status" value="1"/>
</dbReference>
<protein>
    <recommendedName>
        <fullName evidence="3">BEN domain-containing protein</fullName>
    </recommendedName>
</protein>
<name>A0A224YQE1_9ACAR</name>
<sequence>MFALVRFLDAFDKKEYALPASNIKDFHPANEEDFSRNKVYMTFWVEEENPENNGQYPSQVLLLASSREELEEKKASKRLCRPVIQISDIEVGGDSDAPLSQKQVSKQTNKKARRNEEDAKRSAYESILKEHIKSSSQKNEAARAVQGSKKKRKRPETDSESGTDDDVVSLKELKRARADSRYWRSRYEAACKENAELRAIVASMNENIDVKLSTIVEMLECRRVELPNVVESVTGCLSQENVDTYSDIEVPPTPPLAEEHPPSSHRVPNVNLEKQPAEQALPSVDSQVASLKAFTDIGGGRYHVAKGFCIGTQQAKKILGQKKPSLVAKDMAQALWGREALADRTYGGKLAPKDRKNPDATVRKQMSPEKVALVIQTVTHWGAENSSCVKATIANISTILSQKIQDVRKSLKRNEKAEEK</sequence>
<evidence type="ECO:0000256" key="1">
    <source>
        <dbReference type="SAM" id="MobiDB-lite"/>
    </source>
</evidence>
<organism evidence="2">
    <name type="scientific">Rhipicephalus zambeziensis</name>
    <dbReference type="NCBI Taxonomy" id="60191"/>
    <lineage>
        <taxon>Eukaryota</taxon>
        <taxon>Metazoa</taxon>
        <taxon>Ecdysozoa</taxon>
        <taxon>Arthropoda</taxon>
        <taxon>Chelicerata</taxon>
        <taxon>Arachnida</taxon>
        <taxon>Acari</taxon>
        <taxon>Parasitiformes</taxon>
        <taxon>Ixodida</taxon>
        <taxon>Ixodoidea</taxon>
        <taxon>Ixodidae</taxon>
        <taxon>Rhipicephalinae</taxon>
        <taxon>Rhipicephalus</taxon>
        <taxon>Rhipicephalus</taxon>
    </lineage>
</organism>
<dbReference type="AlphaFoldDB" id="A0A224YQE1"/>
<dbReference type="GO" id="GO:0003677">
    <property type="term" value="F:DNA binding"/>
    <property type="evidence" value="ECO:0007669"/>
    <property type="project" value="InterPro"/>
</dbReference>
<reference evidence="2" key="1">
    <citation type="journal article" date="2017" name="Parasit. Vectors">
        <title>Sialotranscriptomics of Rhipicephalus zambeziensis reveals intricate expression profiles of secretory proteins and suggests tight temporal transcriptional regulation during blood-feeding.</title>
        <authorList>
            <person name="de Castro M.H."/>
            <person name="de Klerk D."/>
            <person name="Pienaar R."/>
            <person name="Rees D.J.G."/>
            <person name="Mans B.J."/>
        </authorList>
    </citation>
    <scope>NUCLEOTIDE SEQUENCE</scope>
    <source>
        <tissue evidence="2">Salivary glands</tissue>
    </source>
</reference>
<dbReference type="InterPro" id="IPR040391">
    <property type="entry name" value="BEND5"/>
</dbReference>
<accession>A0A224YQE1</accession>